<accession>H8ZFU4</accession>
<reference evidence="1" key="1">
    <citation type="submission" date="2011-03" db="EMBL/GenBank/DDBJ databases">
        <title>The Genome Sequence of Nematocida sp1 strain ERTm2.</title>
        <authorList>
            <consortium name="The Broad Institute Genome Sequencing Platform"/>
            <consortium name="The Broad Institute Genome Sequencing Center for Infectious Disease"/>
            <person name="Cuomo C."/>
            <person name="Troemel E."/>
            <person name="Young S.K."/>
            <person name="Zeng Q."/>
            <person name="Gargeya S."/>
            <person name="Fitzgerald M."/>
            <person name="Haas B."/>
            <person name="Abouelleil A."/>
            <person name="Alvarado L."/>
            <person name="Arachchi H.M."/>
            <person name="Berlin A."/>
            <person name="Brown A."/>
            <person name="Chapman S.B."/>
            <person name="Chen Z."/>
            <person name="Dunbar C."/>
            <person name="Freedman E."/>
            <person name="Gearin G."/>
            <person name="Gellesch M."/>
            <person name="Goldberg J."/>
            <person name="Griggs A."/>
            <person name="Gujja S."/>
            <person name="Heilman E.R."/>
            <person name="Heiman D."/>
            <person name="Howarth C."/>
            <person name="Larson L."/>
            <person name="Lui A."/>
            <person name="MacDonald P.J.P."/>
            <person name="Mehta T."/>
            <person name="Montmayeur A."/>
            <person name="Murphy C."/>
            <person name="Neiman D."/>
            <person name="Pearson M."/>
            <person name="Priest M."/>
            <person name="Roberts A."/>
            <person name="Saif S."/>
            <person name="Shea T."/>
            <person name="Shenoy N."/>
            <person name="Sisk P."/>
            <person name="Stolte C."/>
            <person name="Sykes S."/>
            <person name="White J."/>
            <person name="Yandava C."/>
            <person name="Wortman J."/>
            <person name="Nusbaum C."/>
            <person name="Birren B."/>
        </authorList>
    </citation>
    <scope>NUCLEOTIDE SEQUENCE</scope>
    <source>
        <strain evidence="1">ERTm2</strain>
    </source>
</reference>
<reference evidence="2" key="2">
    <citation type="submission" date="2012-10" db="EMBL/GenBank/DDBJ databases">
        <authorList>
            <consortium name="The Broad Institute Genome Sequencing Platform"/>
            <consortium name="The Broad Institute Genome Sequencing Center for Infectious Disease"/>
            <person name="Cuomo C."/>
            <person name="Troemel E."/>
            <person name="Walker B."/>
            <person name="Young S.K."/>
            <person name="Zeng Q."/>
            <person name="Gargeya S."/>
            <person name="Fitzgerald M."/>
            <person name="Haas B."/>
            <person name="Abouelleil A."/>
            <person name="Alvarado L."/>
            <person name="Arachchi H.M."/>
            <person name="Berlin A.M."/>
            <person name="Chapman S.B."/>
            <person name="Goldberg J."/>
            <person name="Griggs A."/>
            <person name="Gujja S."/>
            <person name="Hansen M."/>
            <person name="Howarth C."/>
            <person name="Imamovic A."/>
            <person name="Larimer J."/>
            <person name="McCowan C."/>
            <person name="Murphy C."/>
            <person name="Neiman D."/>
            <person name="Pearson M."/>
            <person name="Priest M."/>
            <person name="Roberts A."/>
            <person name="Saif S."/>
            <person name="Shea T."/>
            <person name="Sisk P."/>
            <person name="Sykes S."/>
            <person name="Wortman J."/>
            <person name="Nusbaum C."/>
            <person name="Birren B."/>
        </authorList>
    </citation>
    <scope>NUCLEOTIDE SEQUENCE</scope>
    <source>
        <strain evidence="2">ERTm6</strain>
    </source>
</reference>
<dbReference type="Proteomes" id="UP000005622">
    <property type="component" value="Unassembled WGS sequence"/>
</dbReference>
<sequence length="177" mass="20693">MEESTEGRATGTEYFYEYLLSRNYFKNIVVNGLGYGSFLRESIRRTKKQLFERAWKLKGKADSVYYGNPHHAYRLWLESLQIYISLGAGAERKNGQIEEINAFADSIIRFIQPGHIIPLKVFLTVKISLEYHINMIRGHIQKINHSIQSAYSNKVVITPYSELEQFIKDRVNSIYYE</sequence>
<dbReference type="AlphaFoldDB" id="H8ZFU4"/>
<evidence type="ECO:0000313" key="2">
    <source>
        <dbReference type="EMBL" id="KFG27431.1"/>
    </source>
</evidence>
<keyword evidence="3" id="KW-1185">Reference proteome</keyword>
<name>H8ZFU4_NEMA1</name>
<protein>
    <submittedName>
        <fullName evidence="1">Uncharacterized protein</fullName>
    </submittedName>
</protein>
<evidence type="ECO:0000313" key="1">
    <source>
        <dbReference type="EMBL" id="EHY64496.1"/>
    </source>
</evidence>
<proteinExistence type="predicted"/>
<dbReference type="Proteomes" id="UP000054524">
    <property type="component" value="Unassembled WGS sequence"/>
</dbReference>
<gene>
    <name evidence="1" type="ORF">NERG_02465</name>
    <name evidence="2" type="ORF">NESG_00510</name>
</gene>
<organism evidence="1">
    <name type="scientific">Nematocida ausubeli (strain ATCC PRA-371 / ERTm2)</name>
    <name type="common">Nematode killer fungus</name>
    <dbReference type="NCBI Taxonomy" id="1913371"/>
    <lineage>
        <taxon>Eukaryota</taxon>
        <taxon>Fungi</taxon>
        <taxon>Fungi incertae sedis</taxon>
        <taxon>Microsporidia</taxon>
        <taxon>Nematocida</taxon>
    </lineage>
</organism>
<evidence type="ECO:0000313" key="3">
    <source>
        <dbReference type="Proteomes" id="UP000054524"/>
    </source>
</evidence>
<dbReference type="HOGENOM" id="CLU_1518289_0_0_1"/>
<dbReference type="EMBL" id="AKIJ01000001">
    <property type="protein sequence ID" value="KFG27431.1"/>
    <property type="molecule type" value="Genomic_DNA"/>
</dbReference>
<dbReference type="EMBL" id="JH604641">
    <property type="protein sequence ID" value="EHY64496.1"/>
    <property type="molecule type" value="Genomic_DNA"/>
</dbReference>
<dbReference type="OrthoDB" id="2186569at2759"/>
<reference evidence="2 3" key="3">
    <citation type="journal article" date="2014" name="Genome Announc.">
        <title>Genome Sequence of the Microsporidian Species Nematocida sp1 Strain ERTm6 (ATCC PRA-372).</title>
        <authorList>
            <person name="Bakowski M.A."/>
            <person name="Priest M."/>
            <person name="Young S."/>
            <person name="Cuomo C.A."/>
            <person name="Troemel E.R."/>
        </authorList>
    </citation>
    <scope>NUCLEOTIDE SEQUENCE [LARGE SCALE GENOMIC DNA]</scope>
    <source>
        <strain evidence="2 3">ERTm6</strain>
    </source>
</reference>
<accession>A0A086J5L3</accession>